<reference evidence="2 3" key="1">
    <citation type="submission" date="2020-12" db="EMBL/GenBank/DDBJ databases">
        <title>Metabolic potential, ecology and presence of endohyphal bacteria is reflected in genomic diversity of Mucoromycotina.</title>
        <authorList>
            <person name="Muszewska A."/>
            <person name="Okrasinska A."/>
            <person name="Steczkiewicz K."/>
            <person name="Drgas O."/>
            <person name="Orlowska M."/>
            <person name="Perlinska-Lenart U."/>
            <person name="Aleksandrzak-Piekarczyk T."/>
            <person name="Szatraj K."/>
            <person name="Zielenkiewicz U."/>
            <person name="Pilsyk S."/>
            <person name="Malc E."/>
            <person name="Mieczkowski P."/>
            <person name="Kruszewska J.S."/>
            <person name="Biernat P."/>
            <person name="Pawlowska J."/>
        </authorList>
    </citation>
    <scope>NUCLEOTIDE SEQUENCE [LARGE SCALE GENOMIC DNA]</scope>
    <source>
        <strain evidence="2 3">CBS 142.35</strain>
    </source>
</reference>
<comment type="caution">
    <text evidence="2">The sequence shown here is derived from an EMBL/GenBank/DDBJ whole genome shotgun (WGS) entry which is preliminary data.</text>
</comment>
<dbReference type="OrthoDB" id="2297022at2759"/>
<dbReference type="Proteomes" id="UP000646827">
    <property type="component" value="Unassembled WGS sequence"/>
</dbReference>
<evidence type="ECO:0000256" key="1">
    <source>
        <dbReference type="SAM" id="MobiDB-lite"/>
    </source>
</evidence>
<feature type="region of interest" description="Disordered" evidence="1">
    <location>
        <begin position="67"/>
        <end position="95"/>
    </location>
</feature>
<protein>
    <submittedName>
        <fullName evidence="2">Uncharacterized protein</fullName>
    </submittedName>
</protein>
<sequence>MLREEEKLEMDIKVPELLSYEIMEENVEAEDPYHIVNTEFDGGKDSVYSLVSMTKRPNNSEKHEVYEIETDAPNIPQQQKAESSSNTGEKKKCGRPRNDIYIDLQIVELIDLHTKNVTLNAVEASRILHSSIVKDTIENRGSNSVSYLYL</sequence>
<name>A0A8H7VHG7_9FUNG</name>
<gene>
    <name evidence="2" type="ORF">INT45_010793</name>
</gene>
<organism evidence="2 3">
    <name type="scientific">Circinella minor</name>
    <dbReference type="NCBI Taxonomy" id="1195481"/>
    <lineage>
        <taxon>Eukaryota</taxon>
        <taxon>Fungi</taxon>
        <taxon>Fungi incertae sedis</taxon>
        <taxon>Mucoromycota</taxon>
        <taxon>Mucoromycotina</taxon>
        <taxon>Mucoromycetes</taxon>
        <taxon>Mucorales</taxon>
        <taxon>Lichtheimiaceae</taxon>
        <taxon>Circinella</taxon>
    </lineage>
</organism>
<proteinExistence type="predicted"/>
<evidence type="ECO:0000313" key="3">
    <source>
        <dbReference type="Proteomes" id="UP000646827"/>
    </source>
</evidence>
<accession>A0A8H7VHG7</accession>
<dbReference type="AlphaFoldDB" id="A0A8H7VHG7"/>
<keyword evidence="3" id="KW-1185">Reference proteome</keyword>
<feature type="compositionally biased region" description="Polar residues" evidence="1">
    <location>
        <begin position="75"/>
        <end position="87"/>
    </location>
</feature>
<evidence type="ECO:0000313" key="2">
    <source>
        <dbReference type="EMBL" id="KAG2216653.1"/>
    </source>
</evidence>
<dbReference type="EMBL" id="JAEPRB010000377">
    <property type="protein sequence ID" value="KAG2216653.1"/>
    <property type="molecule type" value="Genomic_DNA"/>
</dbReference>